<proteinExistence type="predicted"/>
<reference evidence="1" key="1">
    <citation type="submission" date="2020-06" db="EMBL/GenBank/DDBJ databases">
        <authorList>
            <person name="Li T."/>
            <person name="Hu X."/>
            <person name="Zhang T."/>
            <person name="Song X."/>
            <person name="Zhang H."/>
            <person name="Dai N."/>
            <person name="Sheng W."/>
            <person name="Hou X."/>
            <person name="Wei L."/>
        </authorList>
    </citation>
    <scope>NUCLEOTIDE SEQUENCE</scope>
    <source>
        <strain evidence="1">G02</strain>
        <tissue evidence="1">Leaf</tissue>
    </source>
</reference>
<protein>
    <submittedName>
        <fullName evidence="1">Uncharacterized protein</fullName>
    </submittedName>
</protein>
<evidence type="ECO:0000313" key="1">
    <source>
        <dbReference type="EMBL" id="KAL0366955.1"/>
    </source>
</evidence>
<dbReference type="AlphaFoldDB" id="A0AAW2QHB0"/>
<accession>A0AAW2QHB0</accession>
<sequence length="131" mass="15518">MQLHTKRRNKLEQKRLNNLVYIKYNRALRWRYVARDIIDPITLDDIDECNEWLLERLNLSEEDDDEENARVYEDDDLTWGDVARASGVDEDAYAFHPRHSKVLKSTMLKASSSKATFCIYLLEIHHKASSY</sequence>
<gene>
    <name evidence="1" type="ORF">Sradi_3585600</name>
</gene>
<comment type="caution">
    <text evidence="1">The sequence shown here is derived from an EMBL/GenBank/DDBJ whole genome shotgun (WGS) entry which is preliminary data.</text>
</comment>
<dbReference type="EMBL" id="JACGWJ010000015">
    <property type="protein sequence ID" value="KAL0366955.1"/>
    <property type="molecule type" value="Genomic_DNA"/>
</dbReference>
<organism evidence="1">
    <name type="scientific">Sesamum radiatum</name>
    <name type="common">Black benniseed</name>
    <dbReference type="NCBI Taxonomy" id="300843"/>
    <lineage>
        <taxon>Eukaryota</taxon>
        <taxon>Viridiplantae</taxon>
        <taxon>Streptophyta</taxon>
        <taxon>Embryophyta</taxon>
        <taxon>Tracheophyta</taxon>
        <taxon>Spermatophyta</taxon>
        <taxon>Magnoliopsida</taxon>
        <taxon>eudicotyledons</taxon>
        <taxon>Gunneridae</taxon>
        <taxon>Pentapetalae</taxon>
        <taxon>asterids</taxon>
        <taxon>lamiids</taxon>
        <taxon>Lamiales</taxon>
        <taxon>Pedaliaceae</taxon>
        <taxon>Sesamum</taxon>
    </lineage>
</organism>
<reference evidence="1" key="2">
    <citation type="journal article" date="2024" name="Plant">
        <title>Genomic evolution and insights into agronomic trait innovations of Sesamum species.</title>
        <authorList>
            <person name="Miao H."/>
            <person name="Wang L."/>
            <person name="Qu L."/>
            <person name="Liu H."/>
            <person name="Sun Y."/>
            <person name="Le M."/>
            <person name="Wang Q."/>
            <person name="Wei S."/>
            <person name="Zheng Y."/>
            <person name="Lin W."/>
            <person name="Duan Y."/>
            <person name="Cao H."/>
            <person name="Xiong S."/>
            <person name="Wang X."/>
            <person name="Wei L."/>
            <person name="Li C."/>
            <person name="Ma Q."/>
            <person name="Ju M."/>
            <person name="Zhao R."/>
            <person name="Li G."/>
            <person name="Mu C."/>
            <person name="Tian Q."/>
            <person name="Mei H."/>
            <person name="Zhang T."/>
            <person name="Gao T."/>
            <person name="Zhang H."/>
        </authorList>
    </citation>
    <scope>NUCLEOTIDE SEQUENCE</scope>
    <source>
        <strain evidence="1">G02</strain>
    </source>
</reference>
<name>A0AAW2QHB0_SESRA</name>